<name>A0A3B3QU43_9TELE</name>
<dbReference type="PANTHER" id="PTHR13943:SF37">
    <property type="entry name" value="PHOSPHOLIPASE A AND ACYLTRANSFERASE 1"/>
    <property type="match status" value="1"/>
</dbReference>
<evidence type="ECO:0000256" key="2">
    <source>
        <dbReference type="ARBA" id="ARBA00022679"/>
    </source>
</evidence>
<sequence>VSEVVSTAQFGDLIEFSYPIGYSHWGIYDEDGYIIHFAVAEGELKKRLRQSLQTMFPVCGDLLLGETQIRRQLLSEVNVPTGAQVMISNNRHARTSSLIAEMRQRRDALLHKELNYNLFALNCEHFATFIRYGQAVCNQIPGRSKNTECESATKVFQDIVH</sequence>
<reference evidence="6" key="2">
    <citation type="submission" date="2025-09" db="UniProtKB">
        <authorList>
            <consortium name="Ensembl"/>
        </authorList>
    </citation>
    <scope>IDENTIFICATION</scope>
</reference>
<dbReference type="Ensembl" id="ENSPKIT00000033022.1">
    <property type="protein sequence ID" value="ENSPKIP00000008931.1"/>
    <property type="gene ID" value="ENSPKIG00000024225.1"/>
</dbReference>
<dbReference type="STRING" id="1676925.ENSPKIP00000008931"/>
<dbReference type="PANTHER" id="PTHR13943">
    <property type="entry name" value="HRAS-LIKE SUPPRESSOR - RELATED"/>
    <property type="match status" value="1"/>
</dbReference>
<comment type="similarity">
    <text evidence="1">Belongs to the H-rev107 family.</text>
</comment>
<evidence type="ECO:0000256" key="1">
    <source>
        <dbReference type="ARBA" id="ARBA00007824"/>
    </source>
</evidence>
<evidence type="ECO:0000313" key="7">
    <source>
        <dbReference type="Proteomes" id="UP000261540"/>
    </source>
</evidence>
<protein>
    <submittedName>
        <fullName evidence="6">Si:ch211-229n2.6</fullName>
    </submittedName>
</protein>
<dbReference type="GO" id="GO:0008970">
    <property type="term" value="F:phospholipase A1 activity"/>
    <property type="evidence" value="ECO:0007669"/>
    <property type="project" value="TreeGrafter"/>
</dbReference>
<dbReference type="GO" id="GO:0005737">
    <property type="term" value="C:cytoplasm"/>
    <property type="evidence" value="ECO:0007669"/>
    <property type="project" value="TreeGrafter"/>
</dbReference>
<keyword evidence="4" id="KW-0443">Lipid metabolism</keyword>
<keyword evidence="7" id="KW-1185">Reference proteome</keyword>
<dbReference type="GO" id="GO:0070292">
    <property type="term" value="P:N-acylphosphatidylethanolamine metabolic process"/>
    <property type="evidence" value="ECO:0007669"/>
    <property type="project" value="TreeGrafter"/>
</dbReference>
<keyword evidence="3" id="KW-0378">Hydrolase</keyword>
<evidence type="ECO:0000259" key="5">
    <source>
        <dbReference type="PROSITE" id="PS51934"/>
    </source>
</evidence>
<dbReference type="Pfam" id="PF04970">
    <property type="entry name" value="LRAT"/>
    <property type="match status" value="1"/>
</dbReference>
<dbReference type="GO" id="GO:0016410">
    <property type="term" value="F:N-acyltransferase activity"/>
    <property type="evidence" value="ECO:0007669"/>
    <property type="project" value="TreeGrafter"/>
</dbReference>
<evidence type="ECO:0000256" key="4">
    <source>
        <dbReference type="ARBA" id="ARBA00023098"/>
    </source>
</evidence>
<dbReference type="InterPro" id="IPR051496">
    <property type="entry name" value="H-rev107_PLA/AT"/>
</dbReference>
<dbReference type="AlphaFoldDB" id="A0A3B3QU43"/>
<organism evidence="6 7">
    <name type="scientific">Paramormyrops kingsleyae</name>
    <dbReference type="NCBI Taxonomy" id="1676925"/>
    <lineage>
        <taxon>Eukaryota</taxon>
        <taxon>Metazoa</taxon>
        <taxon>Chordata</taxon>
        <taxon>Craniata</taxon>
        <taxon>Vertebrata</taxon>
        <taxon>Euteleostomi</taxon>
        <taxon>Actinopterygii</taxon>
        <taxon>Neopterygii</taxon>
        <taxon>Teleostei</taxon>
        <taxon>Osteoglossocephala</taxon>
        <taxon>Osteoglossomorpha</taxon>
        <taxon>Osteoglossiformes</taxon>
        <taxon>Mormyridae</taxon>
        <taxon>Paramormyrops</taxon>
    </lineage>
</organism>
<dbReference type="GO" id="GO:0004623">
    <property type="term" value="F:phospholipase A2 activity"/>
    <property type="evidence" value="ECO:0007669"/>
    <property type="project" value="TreeGrafter"/>
</dbReference>
<dbReference type="InterPro" id="IPR007053">
    <property type="entry name" value="LRAT_dom"/>
</dbReference>
<feature type="domain" description="LRAT" evidence="5">
    <location>
        <begin position="14"/>
        <end position="139"/>
    </location>
</feature>
<dbReference type="GeneTree" id="ENSGT00940000162660"/>
<accession>A0A3B3QU43</accession>
<proteinExistence type="inferred from homology"/>
<evidence type="ECO:0000313" key="6">
    <source>
        <dbReference type="Ensembl" id="ENSPKIP00000008931.1"/>
    </source>
</evidence>
<evidence type="ECO:0000256" key="3">
    <source>
        <dbReference type="ARBA" id="ARBA00022801"/>
    </source>
</evidence>
<dbReference type="PROSITE" id="PS51934">
    <property type="entry name" value="LRAT"/>
    <property type="match status" value="1"/>
</dbReference>
<dbReference type="Gene3D" id="3.90.1720.10">
    <property type="entry name" value="endopeptidase domain like (from Nostoc punctiforme)"/>
    <property type="match status" value="1"/>
</dbReference>
<dbReference type="Proteomes" id="UP000261540">
    <property type="component" value="Unplaced"/>
</dbReference>
<reference evidence="6" key="1">
    <citation type="submission" date="2025-08" db="UniProtKB">
        <authorList>
            <consortium name="Ensembl"/>
        </authorList>
    </citation>
    <scope>IDENTIFICATION</scope>
</reference>
<keyword evidence="2" id="KW-0808">Transferase</keyword>